<evidence type="ECO:0000256" key="5">
    <source>
        <dbReference type="PROSITE-ProRule" id="PRU00076"/>
    </source>
</evidence>
<dbReference type="InterPro" id="IPR052235">
    <property type="entry name" value="Nephronectin_domain"/>
</dbReference>
<organism evidence="7">
    <name type="scientific">Oikopleura dioica</name>
    <name type="common">Tunicate</name>
    <dbReference type="NCBI Taxonomy" id="34765"/>
    <lineage>
        <taxon>Eukaryota</taxon>
        <taxon>Metazoa</taxon>
        <taxon>Chordata</taxon>
        <taxon>Tunicata</taxon>
        <taxon>Appendicularia</taxon>
        <taxon>Copelata</taxon>
        <taxon>Oikopleuridae</taxon>
        <taxon>Oikopleura</taxon>
    </lineage>
</organism>
<sequence length="733" mass="79532">MGTCPPGTLFNQFADPPECQDPTLVEDCNVDECETGEATCDPIGICEDTIGSYDCSCAPGFIEVEANGTLPDSNTTVSSHTCHDINECDDPTLFECVIDSGCSNTIGSYECLCNQWLAPSELDDDGFPVSCIDDDECSRPDSCGPNTVCANIAPGFYCSCAIGFYDEGSETEQGAWDRIDSGELVNENSTYIPMVNGSIIIGDGTTCVDADECDAARDACPATKLNVCTNTPGSFVCECAPGTRYINETASDECEDIDECTELTFVCDPNAACVNDIMDYLKLIAGNMVTYNCQNECDFDEYGSYFCDLNNADGCANTIGSFSCSCSVGFGNTAGGGYDKKCYDIDECSYNMCGQPNQLCFNNIGSYECGCANGYEPTTYCVWEGLANETCIEVCIDINECDDNSTCIHTATGSDTCTNTEGSYICDCGYGYVQHTNLTINVPEGDDAGTIFNITNYLMCEDINECDDKESYCHVDSNCNNTDGFYLCWCDDWRFIDVYGNGTLCEDLDECQGYNACNGTTGSDCINHYGGYTCLCQDGFRPDGTYNVSVANSICEDIPECEERVDTCVTDAHEDTESFPWTLEEPYCSNSSDIEANNRCGQKASCKNTPGSFECTCNYPYTFGDGIAGGVGTGCNYPRECILGQHSCPSIADIEARHPDVTFEAEPVECYEQPYFYQCRCTTGFFPLPDVIYYACIDIDECAGSMVDFCSTNADCDNTIGSYMCTCQPGWEG</sequence>
<dbReference type="InterPro" id="IPR000152">
    <property type="entry name" value="EGF-type_Asp/Asn_hydroxyl_site"/>
</dbReference>
<name>E4YF31_OIKDI</name>
<evidence type="ECO:0000256" key="1">
    <source>
        <dbReference type="ARBA" id="ARBA00022536"/>
    </source>
</evidence>
<dbReference type="AlphaFoldDB" id="E4YF31"/>
<dbReference type="Gene3D" id="2.10.25.10">
    <property type="entry name" value="Laminin"/>
    <property type="match status" value="10"/>
</dbReference>
<feature type="domain" description="EGF-like" evidence="6">
    <location>
        <begin position="507"/>
        <end position="546"/>
    </location>
</feature>
<dbReference type="InterPro" id="IPR001881">
    <property type="entry name" value="EGF-like_Ca-bd_dom"/>
</dbReference>
<keyword evidence="4 5" id="KW-1015">Disulfide bond</keyword>
<dbReference type="PROSITE" id="PS01186">
    <property type="entry name" value="EGF_2"/>
    <property type="match status" value="1"/>
</dbReference>
<feature type="domain" description="EGF-like" evidence="6">
    <location>
        <begin position="698"/>
        <end position="733"/>
    </location>
</feature>
<evidence type="ECO:0000259" key="6">
    <source>
        <dbReference type="PROSITE" id="PS50026"/>
    </source>
</evidence>
<feature type="domain" description="EGF-like" evidence="6">
    <location>
        <begin position="29"/>
        <end position="67"/>
    </location>
</feature>
<dbReference type="Pfam" id="PF07645">
    <property type="entry name" value="EGF_CA"/>
    <property type="match status" value="9"/>
</dbReference>
<dbReference type="PANTHER" id="PTHR24050">
    <property type="entry name" value="PA14 DOMAIN-CONTAINING PROTEIN"/>
    <property type="match status" value="1"/>
</dbReference>
<dbReference type="InterPro" id="IPR018097">
    <property type="entry name" value="EGF_Ca-bd_CS"/>
</dbReference>
<dbReference type="SUPFAM" id="SSF57196">
    <property type="entry name" value="EGF/Laminin"/>
    <property type="match status" value="8"/>
</dbReference>
<keyword evidence="2" id="KW-0732">Signal</keyword>
<dbReference type="InterPro" id="IPR049883">
    <property type="entry name" value="NOTCH1_EGF-like"/>
</dbReference>
<dbReference type="SMART" id="SM00181">
    <property type="entry name" value="EGF"/>
    <property type="match status" value="11"/>
</dbReference>
<dbReference type="PROSITE" id="PS50026">
    <property type="entry name" value="EGF_3"/>
    <property type="match status" value="5"/>
</dbReference>
<dbReference type="PANTHER" id="PTHR24050:SF28">
    <property type="entry name" value="UROMODULIN-LIKE"/>
    <property type="match status" value="1"/>
</dbReference>
<evidence type="ECO:0000256" key="2">
    <source>
        <dbReference type="ARBA" id="ARBA00022729"/>
    </source>
</evidence>
<evidence type="ECO:0000256" key="3">
    <source>
        <dbReference type="ARBA" id="ARBA00022737"/>
    </source>
</evidence>
<accession>E4YF31</accession>
<comment type="caution">
    <text evidence="5">Lacks conserved residue(s) required for the propagation of feature annotation.</text>
</comment>
<keyword evidence="3" id="KW-0677">Repeat</keyword>
<dbReference type="SMART" id="SM00179">
    <property type="entry name" value="EGF_CA"/>
    <property type="match status" value="12"/>
</dbReference>
<dbReference type="InterPro" id="IPR000742">
    <property type="entry name" value="EGF"/>
</dbReference>
<feature type="non-terminal residue" evidence="7">
    <location>
        <position position="733"/>
    </location>
</feature>
<dbReference type="CDD" id="cd00054">
    <property type="entry name" value="EGF_CA"/>
    <property type="match status" value="4"/>
</dbReference>
<dbReference type="PROSITE" id="PS01187">
    <property type="entry name" value="EGF_CA"/>
    <property type="match status" value="5"/>
</dbReference>
<evidence type="ECO:0000313" key="7">
    <source>
        <dbReference type="EMBL" id="CBY34118.1"/>
    </source>
</evidence>
<evidence type="ECO:0000256" key="4">
    <source>
        <dbReference type="ARBA" id="ARBA00023157"/>
    </source>
</evidence>
<feature type="disulfide bond" evidence="5">
    <location>
        <begin position="517"/>
        <end position="534"/>
    </location>
</feature>
<keyword evidence="1 5" id="KW-0245">EGF-like domain</keyword>
<protein>
    <recommendedName>
        <fullName evidence="6">EGF-like domain-containing protein</fullName>
    </recommendedName>
</protein>
<dbReference type="Pfam" id="PF12947">
    <property type="entry name" value="EGF_3"/>
    <property type="match status" value="1"/>
</dbReference>
<feature type="domain" description="EGF-like" evidence="6">
    <location>
        <begin position="133"/>
        <end position="170"/>
    </location>
</feature>
<gene>
    <name evidence="7" type="ORF">GSOID_T00024114001</name>
</gene>
<proteinExistence type="predicted"/>
<dbReference type="FunFam" id="2.10.25.10:FF:000038">
    <property type="entry name" value="Fibrillin 2"/>
    <property type="match status" value="1"/>
</dbReference>
<reference evidence="7" key="1">
    <citation type="journal article" date="2010" name="Science">
        <title>Plasticity of animal genome architecture unmasked by rapid evolution of a pelagic tunicate.</title>
        <authorList>
            <person name="Denoeud F."/>
            <person name="Henriet S."/>
            <person name="Mungpakdee S."/>
            <person name="Aury J.M."/>
            <person name="Da Silva C."/>
            <person name="Brinkmann H."/>
            <person name="Mikhaleva J."/>
            <person name="Olsen L.C."/>
            <person name="Jubin C."/>
            <person name="Canestro C."/>
            <person name="Bouquet J.M."/>
            <person name="Danks G."/>
            <person name="Poulain J."/>
            <person name="Campsteijn C."/>
            <person name="Adamski M."/>
            <person name="Cross I."/>
            <person name="Yadetie F."/>
            <person name="Muffato M."/>
            <person name="Louis A."/>
            <person name="Butcher S."/>
            <person name="Tsagkogeorga G."/>
            <person name="Konrad A."/>
            <person name="Singh S."/>
            <person name="Jensen M.F."/>
            <person name="Cong E.H."/>
            <person name="Eikeseth-Otteraa H."/>
            <person name="Noel B."/>
            <person name="Anthouard V."/>
            <person name="Porcel B.M."/>
            <person name="Kachouri-Lafond R."/>
            <person name="Nishino A."/>
            <person name="Ugolini M."/>
            <person name="Chourrout P."/>
            <person name="Nishida H."/>
            <person name="Aasland R."/>
            <person name="Huzurbazar S."/>
            <person name="Westhof E."/>
            <person name="Delsuc F."/>
            <person name="Lehrach H."/>
            <person name="Reinhardt R."/>
            <person name="Weissenbach J."/>
            <person name="Roy S.W."/>
            <person name="Artiguenave F."/>
            <person name="Postlethwait J.H."/>
            <person name="Manak J.R."/>
            <person name="Thompson E.M."/>
            <person name="Jaillon O."/>
            <person name="Du Pasquier L."/>
            <person name="Boudinot P."/>
            <person name="Liberles D.A."/>
            <person name="Volff J.N."/>
            <person name="Philippe H."/>
            <person name="Lenhard B."/>
            <person name="Roest Crollius H."/>
            <person name="Wincker P."/>
            <person name="Chourrout D."/>
        </authorList>
    </citation>
    <scope>NUCLEOTIDE SEQUENCE [LARGE SCALE GENOMIC DNA]</scope>
</reference>
<dbReference type="EMBL" id="FN654476">
    <property type="protein sequence ID" value="CBY34118.1"/>
    <property type="molecule type" value="Genomic_DNA"/>
</dbReference>
<feature type="domain" description="EGF-like" evidence="6">
    <location>
        <begin position="344"/>
        <end position="382"/>
    </location>
</feature>
<dbReference type="GO" id="GO:0005509">
    <property type="term" value="F:calcium ion binding"/>
    <property type="evidence" value="ECO:0007669"/>
    <property type="project" value="InterPro"/>
</dbReference>
<dbReference type="InterPro" id="IPR024731">
    <property type="entry name" value="NELL2-like_EGF"/>
</dbReference>
<dbReference type="PROSITE" id="PS00010">
    <property type="entry name" value="ASX_HYDROXYL"/>
    <property type="match status" value="7"/>
</dbReference>
<dbReference type="Proteomes" id="UP000011014">
    <property type="component" value="Unassembled WGS sequence"/>
</dbReference>